<dbReference type="PATRIC" id="fig|476652.3.peg.1472"/>
<proteinExistence type="predicted"/>
<evidence type="ECO:0000313" key="3">
    <source>
        <dbReference type="Proteomes" id="UP000036356"/>
    </source>
</evidence>
<evidence type="ECO:0000259" key="1">
    <source>
        <dbReference type="Pfam" id="PF16075"/>
    </source>
</evidence>
<gene>
    <name evidence="2" type="ORF">DEAC_c14350</name>
</gene>
<dbReference type="EMBL" id="LDZY01000004">
    <property type="protein sequence ID" value="KLU66767.1"/>
    <property type="molecule type" value="Genomic_DNA"/>
</dbReference>
<protein>
    <recommendedName>
        <fullName evidence="1">DUF4815 domain-containing protein</fullName>
    </recommendedName>
</protein>
<evidence type="ECO:0000313" key="2">
    <source>
        <dbReference type="EMBL" id="KLU66767.1"/>
    </source>
</evidence>
<accession>A0A0J1FTZ3</accession>
<dbReference type="STRING" id="476652.DEAC_c14350"/>
<dbReference type="Proteomes" id="UP000036356">
    <property type="component" value="Unassembled WGS sequence"/>
</dbReference>
<reference evidence="2 3" key="1">
    <citation type="submission" date="2015-06" db="EMBL/GenBank/DDBJ databases">
        <title>Draft genome of the moderately acidophilic sulfate reducer Candidatus Desulfosporosinus acididurans strain M1.</title>
        <authorList>
            <person name="Poehlein A."/>
            <person name="Petzsch P."/>
            <person name="Johnson B.D."/>
            <person name="Schloemann M."/>
            <person name="Daniel R."/>
            <person name="Muehling M."/>
        </authorList>
    </citation>
    <scope>NUCLEOTIDE SEQUENCE [LARGE SCALE GENOMIC DNA]</scope>
    <source>
        <strain evidence="2 3">M1</strain>
    </source>
</reference>
<dbReference type="InterPro" id="IPR032096">
    <property type="entry name" value="DUF4815"/>
</dbReference>
<sequence>MGNYPNRFDPAKKWASLLAQPGRRLQCAEVNEIQSMSMDRDKRLGDAIFGSGHILDGCQLYISEDKKSARITSGSVYADGIIHDTSETTLTIVGAGEEYIGLKLNEQIVTYEQDPTLLDPAVGYDNFGLPGMDRKVIAPSWVVNDSSAIKIIRLNDGQPVTQVAPPELDGINPILARRTYDESGNYKVSGFGMWSKDYDETRVELTIEPGKGYVLGFERALVSALKMLVDKALETRTVLNEPKVYANGTNLYKLNNKPVKQITRLVGVVEVTQNITRGNVSGGSDLLPKTPVVSIVSVSQGGTTYQQGSDYQLTNNSVDWSLNGGEPAIGTTYSVTWRYNKQMLLNTDYKLTNSAEDYYADFSPAGDNPVNGTTFQIDYDFYLARKDLVAMDKDGTITIIKGQSDLEQFVVPPKASTKEMLPLGTMTLPANSGNAVVNPFSIVRYSMEDIQKLVKRIEDIEYNQAVEGLDNEAMQGESPTDLKGVFTDSFATLGKADTTFPGFTLGYDLDRSEITLSAADTPQEIMIAPASTTAQLWDSIATGKVLGHDVVVSQEFATDSLLINPYAVFNRITLTNVNPPVDNWIEQGTIVVEEKEVVNTTLRRWWYHQGESWAEEERRRYEELGAGDLRGWGDYSGTQQQVVTDKILDETIMYMRQKELIITGSNYEPNADNLLGYFDGQPVVLQPLEGTLAGTTSGSIRADASGKFKCSFVIPEGTRTGTRLITIANINNEGNCTYQAEGRKEITETTVLTREVHIQPVDPLAQSFSVPQSCFVSKVGLYFTAKDLSTQVIVQIRNMVNGFPGKDVLTQQLLDPSQITASATADIETVVSFPKPAFCRAEEQYCVVILSHSNVYALGVAELGKQDLKTAAWVTRQPYVIGVLFSSSNALTWTDHQTKDLKFKVYACAFQASSVLDFAPWTAPAGTQFDRVLLVVNDFLSQGTDAIWEISLNDGDYVPISPYVERELSFLATKVKVRATLLSSKYLTPVVSTSSPYIIGFENALYAKYVSRLVTLSQEYTTVRQVLDITSPSGSNVVVKFSTDDGATWVTPSSVTTEQLDQVFTRYSFSETLGAPATTFRAQVELTSTSQLTRPRAKRFLNIIK</sequence>
<dbReference type="Pfam" id="PF16075">
    <property type="entry name" value="DUF4815"/>
    <property type="match status" value="1"/>
</dbReference>
<organism evidence="2 3">
    <name type="scientific">Desulfosporosinus acididurans</name>
    <dbReference type="NCBI Taxonomy" id="476652"/>
    <lineage>
        <taxon>Bacteria</taxon>
        <taxon>Bacillati</taxon>
        <taxon>Bacillota</taxon>
        <taxon>Clostridia</taxon>
        <taxon>Eubacteriales</taxon>
        <taxon>Desulfitobacteriaceae</taxon>
        <taxon>Desulfosporosinus</taxon>
    </lineage>
</organism>
<feature type="domain" description="DUF4815" evidence="1">
    <location>
        <begin position="4"/>
        <end position="590"/>
    </location>
</feature>
<comment type="caution">
    <text evidence="2">The sequence shown here is derived from an EMBL/GenBank/DDBJ whole genome shotgun (WGS) entry which is preliminary data.</text>
</comment>
<dbReference type="RefSeq" id="WP_047809300.1">
    <property type="nucleotide sequence ID" value="NZ_LDZY01000004.1"/>
</dbReference>
<dbReference type="AlphaFoldDB" id="A0A0J1FTZ3"/>
<keyword evidence="3" id="KW-1185">Reference proteome</keyword>
<name>A0A0J1FTZ3_9FIRM</name>